<dbReference type="HOGENOM" id="CLU_092498_0_1_1"/>
<dbReference type="AlphaFoldDB" id="A0A067PZ33"/>
<dbReference type="OrthoDB" id="3210262at2759"/>
<name>A0A067PZ33_9AGAM</name>
<dbReference type="InParanoid" id="A0A067PZ33"/>
<evidence type="ECO:0000313" key="2">
    <source>
        <dbReference type="EMBL" id="KDQ60088.1"/>
    </source>
</evidence>
<proteinExistence type="predicted"/>
<accession>A0A067PZ33</accession>
<evidence type="ECO:0000256" key="1">
    <source>
        <dbReference type="SAM" id="SignalP"/>
    </source>
</evidence>
<evidence type="ECO:0000313" key="3">
    <source>
        <dbReference type="Proteomes" id="UP000027265"/>
    </source>
</evidence>
<keyword evidence="1" id="KW-0732">Signal</keyword>
<sequence>MKFFAIVPSLILAAVSGLSGVFAQSSDQVISDIQMVTTVSASLNTMVSQINIVNVLFQGPQVASTLTTIVQDVDTAITHVDMPNPVPFPDSVALDVVDVLNTFVTVHQELLSTLIGQHGLLSLFGFAEPIRVALVSIEGVVDTYARALINVIPTEIPAAMGDMSNLDISLNAAITVYS</sequence>
<dbReference type="EMBL" id="KL197714">
    <property type="protein sequence ID" value="KDQ60088.1"/>
    <property type="molecule type" value="Genomic_DNA"/>
</dbReference>
<protein>
    <submittedName>
        <fullName evidence="2">Uncharacterized protein</fullName>
    </submittedName>
</protein>
<organism evidence="2 3">
    <name type="scientific">Jaapia argillacea MUCL 33604</name>
    <dbReference type="NCBI Taxonomy" id="933084"/>
    <lineage>
        <taxon>Eukaryota</taxon>
        <taxon>Fungi</taxon>
        <taxon>Dikarya</taxon>
        <taxon>Basidiomycota</taxon>
        <taxon>Agaricomycotina</taxon>
        <taxon>Agaricomycetes</taxon>
        <taxon>Agaricomycetidae</taxon>
        <taxon>Jaapiales</taxon>
        <taxon>Jaapiaceae</taxon>
        <taxon>Jaapia</taxon>
    </lineage>
</organism>
<feature type="signal peptide" evidence="1">
    <location>
        <begin position="1"/>
        <end position="23"/>
    </location>
</feature>
<reference evidence="3" key="1">
    <citation type="journal article" date="2014" name="Proc. Natl. Acad. Sci. U.S.A.">
        <title>Extensive sampling of basidiomycete genomes demonstrates inadequacy of the white-rot/brown-rot paradigm for wood decay fungi.</title>
        <authorList>
            <person name="Riley R."/>
            <person name="Salamov A.A."/>
            <person name="Brown D.W."/>
            <person name="Nagy L.G."/>
            <person name="Floudas D."/>
            <person name="Held B.W."/>
            <person name="Levasseur A."/>
            <person name="Lombard V."/>
            <person name="Morin E."/>
            <person name="Otillar R."/>
            <person name="Lindquist E.A."/>
            <person name="Sun H."/>
            <person name="LaButti K.M."/>
            <person name="Schmutz J."/>
            <person name="Jabbour D."/>
            <person name="Luo H."/>
            <person name="Baker S.E."/>
            <person name="Pisabarro A.G."/>
            <person name="Walton J.D."/>
            <person name="Blanchette R.A."/>
            <person name="Henrissat B."/>
            <person name="Martin F."/>
            <person name="Cullen D."/>
            <person name="Hibbett D.S."/>
            <person name="Grigoriev I.V."/>
        </authorList>
    </citation>
    <scope>NUCLEOTIDE SEQUENCE [LARGE SCALE GENOMIC DNA]</scope>
    <source>
        <strain evidence="3">MUCL 33604</strain>
    </source>
</reference>
<dbReference type="Pfam" id="PF17615">
    <property type="entry name" value="C166"/>
    <property type="match status" value="1"/>
</dbReference>
<gene>
    <name evidence="2" type="ORF">JAAARDRAFT_56075</name>
</gene>
<keyword evidence="3" id="KW-1185">Reference proteome</keyword>
<feature type="chain" id="PRO_5001643577" evidence="1">
    <location>
        <begin position="24"/>
        <end position="178"/>
    </location>
</feature>
<dbReference type="Proteomes" id="UP000027265">
    <property type="component" value="Unassembled WGS sequence"/>
</dbReference>